<name>A0A2P5AK74_PARAD</name>
<dbReference type="EMBL" id="JXTB01000547">
    <property type="protein sequence ID" value="PON36956.1"/>
    <property type="molecule type" value="Genomic_DNA"/>
</dbReference>
<dbReference type="AlphaFoldDB" id="A0A2P5AK74"/>
<reference evidence="2" key="1">
    <citation type="submission" date="2016-06" db="EMBL/GenBank/DDBJ databases">
        <title>Parallel loss of symbiosis genes in relatives of nitrogen-fixing non-legume Parasponia.</title>
        <authorList>
            <person name="Van Velzen R."/>
            <person name="Holmer R."/>
            <person name="Bu F."/>
            <person name="Rutten L."/>
            <person name="Van Zeijl A."/>
            <person name="Liu W."/>
            <person name="Santuari L."/>
            <person name="Cao Q."/>
            <person name="Sharma T."/>
            <person name="Shen D."/>
            <person name="Roswanjaya Y."/>
            <person name="Wardhani T."/>
            <person name="Kalhor M.S."/>
            <person name="Jansen J."/>
            <person name="Van den Hoogen J."/>
            <person name="Gungor B."/>
            <person name="Hartog M."/>
            <person name="Hontelez J."/>
            <person name="Verver J."/>
            <person name="Yang W.-C."/>
            <person name="Schijlen E."/>
            <person name="Repin R."/>
            <person name="Schilthuizen M."/>
            <person name="Schranz E."/>
            <person name="Heidstra R."/>
            <person name="Miyata K."/>
            <person name="Fedorova E."/>
            <person name="Kohlen W."/>
            <person name="Bisseling T."/>
            <person name="Smit S."/>
            <person name="Geurts R."/>
        </authorList>
    </citation>
    <scope>NUCLEOTIDE SEQUENCE [LARGE SCALE GENOMIC DNA]</scope>
    <source>
        <strain evidence="2">cv. WU1-14</strain>
    </source>
</reference>
<proteinExistence type="predicted"/>
<comment type="caution">
    <text evidence="1">The sequence shown here is derived from an EMBL/GenBank/DDBJ whole genome shotgun (WGS) entry which is preliminary data.</text>
</comment>
<protein>
    <submittedName>
        <fullName evidence="1">Uncharacterized protein</fullName>
    </submittedName>
</protein>
<evidence type="ECO:0000313" key="2">
    <source>
        <dbReference type="Proteomes" id="UP000237105"/>
    </source>
</evidence>
<organism evidence="1 2">
    <name type="scientific">Parasponia andersonii</name>
    <name type="common">Sponia andersonii</name>
    <dbReference type="NCBI Taxonomy" id="3476"/>
    <lineage>
        <taxon>Eukaryota</taxon>
        <taxon>Viridiplantae</taxon>
        <taxon>Streptophyta</taxon>
        <taxon>Embryophyta</taxon>
        <taxon>Tracheophyta</taxon>
        <taxon>Spermatophyta</taxon>
        <taxon>Magnoliopsida</taxon>
        <taxon>eudicotyledons</taxon>
        <taxon>Gunneridae</taxon>
        <taxon>Pentapetalae</taxon>
        <taxon>rosids</taxon>
        <taxon>fabids</taxon>
        <taxon>Rosales</taxon>
        <taxon>Cannabaceae</taxon>
        <taxon>Parasponia</taxon>
    </lineage>
</organism>
<keyword evidence="2" id="KW-1185">Reference proteome</keyword>
<sequence>MELATFSLPTGCCAQCGRVVHAFCAPRPLCLSGAPAFRAHVHHVRFTRPLFHFCPVPMELDRGRPAAHVGQSWPRSVDHVSAFLDHSPRLVPRRSPILASLSECLPKRPDISHECLCALIMRARCSLGCAYVLLARAPCCARTSS</sequence>
<evidence type="ECO:0000313" key="1">
    <source>
        <dbReference type="EMBL" id="PON36956.1"/>
    </source>
</evidence>
<gene>
    <name evidence="1" type="ORF">PanWU01x14_324040</name>
</gene>
<dbReference type="Proteomes" id="UP000237105">
    <property type="component" value="Unassembled WGS sequence"/>
</dbReference>
<accession>A0A2P5AK74</accession>